<proteinExistence type="predicted"/>
<comment type="caution">
    <text evidence="2">The sequence shown here is derived from an EMBL/GenBank/DDBJ whole genome shotgun (WGS) entry which is preliminary data.</text>
</comment>
<keyword evidence="3" id="KW-1185">Reference proteome</keyword>
<evidence type="ECO:0000313" key="2">
    <source>
        <dbReference type="EMBL" id="KAK7335543.1"/>
    </source>
</evidence>
<protein>
    <submittedName>
        <fullName evidence="2">Uncharacterized protein</fullName>
    </submittedName>
</protein>
<evidence type="ECO:0000313" key="3">
    <source>
        <dbReference type="Proteomes" id="UP001374584"/>
    </source>
</evidence>
<evidence type="ECO:0000256" key="1">
    <source>
        <dbReference type="SAM" id="MobiDB-lite"/>
    </source>
</evidence>
<reference evidence="2 3" key="1">
    <citation type="submission" date="2024-01" db="EMBL/GenBank/DDBJ databases">
        <title>The genomes of 5 underutilized Papilionoideae crops provide insights into root nodulation and disease resistanc.</title>
        <authorList>
            <person name="Jiang F."/>
        </authorList>
    </citation>
    <scope>NUCLEOTIDE SEQUENCE [LARGE SCALE GENOMIC DNA]</scope>
    <source>
        <strain evidence="2">JINMINGXINNONG_FW02</strain>
        <tissue evidence="2">Leaves</tissue>
    </source>
</reference>
<dbReference type="EMBL" id="JAYMYR010000010">
    <property type="protein sequence ID" value="KAK7335543.1"/>
    <property type="molecule type" value="Genomic_DNA"/>
</dbReference>
<organism evidence="2 3">
    <name type="scientific">Phaseolus coccineus</name>
    <name type="common">Scarlet runner bean</name>
    <name type="synonym">Phaseolus multiflorus</name>
    <dbReference type="NCBI Taxonomy" id="3886"/>
    <lineage>
        <taxon>Eukaryota</taxon>
        <taxon>Viridiplantae</taxon>
        <taxon>Streptophyta</taxon>
        <taxon>Embryophyta</taxon>
        <taxon>Tracheophyta</taxon>
        <taxon>Spermatophyta</taxon>
        <taxon>Magnoliopsida</taxon>
        <taxon>eudicotyledons</taxon>
        <taxon>Gunneridae</taxon>
        <taxon>Pentapetalae</taxon>
        <taxon>rosids</taxon>
        <taxon>fabids</taxon>
        <taxon>Fabales</taxon>
        <taxon>Fabaceae</taxon>
        <taxon>Papilionoideae</taxon>
        <taxon>50 kb inversion clade</taxon>
        <taxon>NPAAA clade</taxon>
        <taxon>indigoferoid/millettioid clade</taxon>
        <taxon>Phaseoleae</taxon>
        <taxon>Phaseolus</taxon>
    </lineage>
</organism>
<sequence length="368" mass="41183">MGIPEEYLVIAVGDGQKKRSHSTPKLVANTNKGKEKMAVISRGRGSSDYSKEASLTRRDNLLQRNRFAKSILPTWHHSSSAETHHSPILDNLIRNAFSTHVPVEPSKYRPSPIPVSPIRNDFSTHAIVEPSPMPMHPTSVTVEHNTALSQPQLDSKQKISLHSQSHSANSIPAATNFNNSPHPCHAAPINSISGKRILQTTNFLMQENKMRESQHSITGSSSYKVKDTYFTFDEQRKLDSPPVSEETFAQPNGENDERVPINPDALAERRVYWVGESSKNNKQEERKQLRLVLSQISNSGSDIAINNCNRLFWLKHGSLETIRLWELGKQLGATCGDEGKLLVILEELETRDRILKSEREAGGNLGYQ</sequence>
<dbReference type="Proteomes" id="UP001374584">
    <property type="component" value="Unassembled WGS sequence"/>
</dbReference>
<dbReference type="AlphaFoldDB" id="A0AAN9LLC8"/>
<accession>A0AAN9LLC8</accession>
<name>A0AAN9LLC8_PHACN</name>
<feature type="region of interest" description="Disordered" evidence="1">
    <location>
        <begin position="240"/>
        <end position="260"/>
    </location>
</feature>
<gene>
    <name evidence="2" type="ORF">VNO80_27444</name>
</gene>